<evidence type="ECO:0000256" key="6">
    <source>
        <dbReference type="ARBA" id="ARBA00022842"/>
    </source>
</evidence>
<dbReference type="InterPro" id="IPR000222">
    <property type="entry name" value="PP2C_BS"/>
</dbReference>
<accession>A0A2N9FXP4</accession>
<evidence type="ECO:0000313" key="11">
    <source>
        <dbReference type="EMBL" id="SPC95387.1"/>
    </source>
</evidence>
<dbReference type="AlphaFoldDB" id="A0A2N9FXP4"/>
<evidence type="ECO:0000256" key="9">
    <source>
        <dbReference type="RuleBase" id="RU003465"/>
    </source>
</evidence>
<dbReference type="Gene3D" id="3.60.40.10">
    <property type="entry name" value="PPM-type phosphatase domain"/>
    <property type="match status" value="1"/>
</dbReference>
<keyword evidence="5 9" id="KW-0378">Hydrolase</keyword>
<comment type="cofactor">
    <cofactor evidence="1">
        <name>Mn(2+)</name>
        <dbReference type="ChEBI" id="CHEBI:29035"/>
    </cofactor>
</comment>
<dbReference type="GO" id="GO:0004722">
    <property type="term" value="F:protein serine/threonine phosphatase activity"/>
    <property type="evidence" value="ECO:0007669"/>
    <property type="project" value="UniProtKB-EC"/>
</dbReference>
<evidence type="ECO:0000256" key="1">
    <source>
        <dbReference type="ARBA" id="ARBA00001936"/>
    </source>
</evidence>
<gene>
    <name evidence="11" type="ORF">FSB_LOCUS23269</name>
</gene>
<evidence type="ECO:0000256" key="5">
    <source>
        <dbReference type="ARBA" id="ARBA00022801"/>
    </source>
</evidence>
<dbReference type="CDD" id="cd00143">
    <property type="entry name" value="PP2Cc"/>
    <property type="match status" value="1"/>
</dbReference>
<dbReference type="EC" id="3.1.3.16" evidence="3"/>
<dbReference type="Pfam" id="PF00481">
    <property type="entry name" value="PP2C"/>
    <property type="match status" value="1"/>
</dbReference>
<dbReference type="InterPro" id="IPR001932">
    <property type="entry name" value="PPM-type_phosphatase-like_dom"/>
</dbReference>
<keyword evidence="4" id="KW-0479">Metal-binding</keyword>
<evidence type="ECO:0000256" key="7">
    <source>
        <dbReference type="ARBA" id="ARBA00022912"/>
    </source>
</evidence>
<keyword evidence="6" id="KW-0460">Magnesium</keyword>
<dbReference type="SMART" id="SM00331">
    <property type="entry name" value="PP2C_SIG"/>
    <property type="match status" value="1"/>
</dbReference>
<evidence type="ECO:0000256" key="3">
    <source>
        <dbReference type="ARBA" id="ARBA00013081"/>
    </source>
</evidence>
<evidence type="ECO:0000256" key="4">
    <source>
        <dbReference type="ARBA" id="ARBA00022723"/>
    </source>
</evidence>
<dbReference type="InterPro" id="IPR036457">
    <property type="entry name" value="PPM-type-like_dom_sf"/>
</dbReference>
<protein>
    <recommendedName>
        <fullName evidence="3">protein-serine/threonine phosphatase</fullName>
        <ecNumber evidence="3">3.1.3.16</ecNumber>
    </recommendedName>
</protein>
<dbReference type="InterPro" id="IPR015655">
    <property type="entry name" value="PP2C"/>
</dbReference>
<dbReference type="SUPFAM" id="SSF81606">
    <property type="entry name" value="PP2C-like"/>
    <property type="match status" value="1"/>
</dbReference>
<dbReference type="GO" id="GO:0046872">
    <property type="term" value="F:metal ion binding"/>
    <property type="evidence" value="ECO:0007669"/>
    <property type="project" value="UniProtKB-KW"/>
</dbReference>
<keyword evidence="8" id="KW-0464">Manganese</keyword>
<dbReference type="FunFam" id="3.60.40.10:FF:000041">
    <property type="entry name" value="Protein phosphatase 2C 51"/>
    <property type="match status" value="1"/>
</dbReference>
<dbReference type="PROSITE" id="PS51746">
    <property type="entry name" value="PPM_2"/>
    <property type="match status" value="1"/>
</dbReference>
<evidence type="ECO:0000259" key="10">
    <source>
        <dbReference type="PROSITE" id="PS51746"/>
    </source>
</evidence>
<dbReference type="SMART" id="SM00332">
    <property type="entry name" value="PP2Cc"/>
    <property type="match status" value="1"/>
</dbReference>
<organism evidence="11">
    <name type="scientific">Fagus sylvatica</name>
    <name type="common">Beechnut</name>
    <dbReference type="NCBI Taxonomy" id="28930"/>
    <lineage>
        <taxon>Eukaryota</taxon>
        <taxon>Viridiplantae</taxon>
        <taxon>Streptophyta</taxon>
        <taxon>Embryophyta</taxon>
        <taxon>Tracheophyta</taxon>
        <taxon>Spermatophyta</taxon>
        <taxon>Magnoliopsida</taxon>
        <taxon>eudicotyledons</taxon>
        <taxon>Gunneridae</taxon>
        <taxon>Pentapetalae</taxon>
        <taxon>rosids</taxon>
        <taxon>fabids</taxon>
        <taxon>Fagales</taxon>
        <taxon>Fagaceae</taxon>
        <taxon>Fagus</taxon>
    </lineage>
</organism>
<feature type="domain" description="PPM-type phosphatase" evidence="10">
    <location>
        <begin position="38"/>
        <end position="323"/>
    </location>
</feature>
<dbReference type="PROSITE" id="PS01032">
    <property type="entry name" value="PPM_1"/>
    <property type="match status" value="1"/>
</dbReference>
<keyword evidence="7 9" id="KW-0904">Protein phosphatase</keyword>
<name>A0A2N9FXP4_FAGSY</name>
<reference evidence="11" key="1">
    <citation type="submission" date="2018-02" db="EMBL/GenBank/DDBJ databases">
        <authorList>
            <person name="Cohen D.B."/>
            <person name="Kent A.D."/>
        </authorList>
    </citation>
    <scope>NUCLEOTIDE SEQUENCE</scope>
</reference>
<dbReference type="PANTHER" id="PTHR47992">
    <property type="entry name" value="PROTEIN PHOSPHATASE"/>
    <property type="match status" value="1"/>
</dbReference>
<evidence type="ECO:0000256" key="2">
    <source>
        <dbReference type="ARBA" id="ARBA00001946"/>
    </source>
</evidence>
<comment type="cofactor">
    <cofactor evidence="2">
        <name>Mg(2+)</name>
        <dbReference type="ChEBI" id="CHEBI:18420"/>
    </cofactor>
</comment>
<evidence type="ECO:0000256" key="8">
    <source>
        <dbReference type="ARBA" id="ARBA00023211"/>
    </source>
</evidence>
<dbReference type="EMBL" id="OIVN01001561">
    <property type="protein sequence ID" value="SPC95387.1"/>
    <property type="molecule type" value="Genomic_DNA"/>
</dbReference>
<sequence>MSLLPMESKVEMNGSINKRKRSVKNGVAELNTEPSLALSGSVSVIGRRRTMEDTLKVVHGFVAVVGKQYDFFGVYDGHGGARVASSCRDRMHVLLAKEVKEEGTRGDNGVVVVVDWEKAMRACFSKMDEEVRIGGGGGGGDLVKEGVGLEEKVGSTAAVVVVGKEEVVVANCGDSRAVLSRGGVAVPLSRDHKPDRADERERVEGKGGRVIYWNGSRVLGVLATSRSIGDHYLRPYVISEPEVTVTERTESDDFLVIASDGLWDVVSNEFACEVVRRCLDGQIKRRFSEEFSGSCARDAAAMLAELAMSRGSKDNISVIVVEMRKSSY</sequence>
<proteinExistence type="inferred from homology"/>
<comment type="similarity">
    <text evidence="9">Belongs to the PP2C family.</text>
</comment>